<keyword evidence="2" id="KW-1185">Reference proteome</keyword>
<protein>
    <submittedName>
        <fullName evidence="1">Uncharacterized protein</fullName>
    </submittedName>
</protein>
<comment type="caution">
    <text evidence="1">The sequence shown here is derived from an EMBL/GenBank/DDBJ whole genome shotgun (WGS) entry which is preliminary data.</text>
</comment>
<name>A0A3A6TZT3_9GAMM</name>
<reference evidence="1 2" key="1">
    <citation type="submission" date="2018-09" db="EMBL/GenBank/DDBJ databases">
        <title>Phylogeny of the Shewanellaceae, and recommendation for two new genera, Pseudoshewanella and Parashewanella.</title>
        <authorList>
            <person name="Wang G."/>
        </authorList>
    </citation>
    <scope>NUCLEOTIDE SEQUENCE [LARGE SCALE GENOMIC DNA]</scope>
    <source>
        <strain evidence="1 2">KCTC 22492</strain>
    </source>
</reference>
<sequence>MKLASTLPYQWSFCLLIFFVSFVPTTYAATTKLDYQLQGAVYSWYGQLDITPQKKGKNGAHHILSITPLRMKNGLTEVEVELEYLPQKIGSDEIVGHYQIQKILINPVNAQVKNTEVVLDEVDDFTSRYRSSSDTNLIRAFVYRWSQLLDNASTSKQVNPKQWQKQFSSKSTFNPEESGLKSIPNYLAYLSTLQMKNSRHEIKNLNIRAQSNSLQDNSTRYSVEFEYQWKGINSYDENELAQVGINIELEIKNGQIIIHRYKANYLPPVTDLGAEIRC</sequence>
<dbReference type="AlphaFoldDB" id="A0A3A6TZT3"/>
<evidence type="ECO:0000313" key="2">
    <source>
        <dbReference type="Proteomes" id="UP000273022"/>
    </source>
</evidence>
<dbReference type="EMBL" id="QYYH01000021">
    <property type="protein sequence ID" value="RJY18503.1"/>
    <property type="molecule type" value="Genomic_DNA"/>
</dbReference>
<accession>A0A3A6TZT3</accession>
<proteinExistence type="predicted"/>
<gene>
    <name evidence="1" type="ORF">D5R81_05115</name>
</gene>
<dbReference type="Proteomes" id="UP000273022">
    <property type="component" value="Unassembled WGS sequence"/>
</dbReference>
<dbReference type="RefSeq" id="WP_121852572.1">
    <property type="nucleotide sequence ID" value="NZ_CP037952.1"/>
</dbReference>
<dbReference type="OrthoDB" id="6371712at2"/>
<evidence type="ECO:0000313" key="1">
    <source>
        <dbReference type="EMBL" id="RJY18503.1"/>
    </source>
</evidence>
<organism evidence="1 2">
    <name type="scientific">Parashewanella spongiae</name>
    <dbReference type="NCBI Taxonomy" id="342950"/>
    <lineage>
        <taxon>Bacteria</taxon>
        <taxon>Pseudomonadati</taxon>
        <taxon>Pseudomonadota</taxon>
        <taxon>Gammaproteobacteria</taxon>
        <taxon>Alteromonadales</taxon>
        <taxon>Shewanellaceae</taxon>
        <taxon>Parashewanella</taxon>
    </lineage>
</organism>